<dbReference type="STRING" id="319653.SAMN04487973_10380"/>
<dbReference type="InterPro" id="IPR021354">
    <property type="entry name" value="DUF2975"/>
</dbReference>
<keyword evidence="1" id="KW-1133">Transmembrane helix</keyword>
<evidence type="ECO:0000313" key="4">
    <source>
        <dbReference type="Proteomes" id="UP000051749"/>
    </source>
</evidence>
<dbReference type="Pfam" id="PF11188">
    <property type="entry name" value="DUF2975"/>
    <property type="match status" value="1"/>
</dbReference>
<protein>
    <submittedName>
        <fullName evidence="2">Drug ABC exporter, membrane-spanning permease subunit</fullName>
    </submittedName>
</protein>
<dbReference type="Proteomes" id="UP000051749">
    <property type="component" value="Unassembled WGS sequence"/>
</dbReference>
<keyword evidence="1" id="KW-0812">Transmembrane</keyword>
<gene>
    <name evidence="2" type="ORF">IV87_GL000861</name>
    <name evidence="3" type="ORF">SAMN04487973_10380</name>
</gene>
<dbReference type="OrthoDB" id="2184234at2"/>
<dbReference type="Proteomes" id="UP000182818">
    <property type="component" value="Unassembled WGS sequence"/>
</dbReference>
<dbReference type="AlphaFoldDB" id="A0A0R2K6G1"/>
<name>A0A0R2K6G1_9LACO</name>
<evidence type="ECO:0000313" key="2">
    <source>
        <dbReference type="EMBL" id="KRN83430.1"/>
    </source>
</evidence>
<feature type="transmembrane region" description="Helical" evidence="1">
    <location>
        <begin position="7"/>
        <end position="28"/>
    </location>
</feature>
<dbReference type="GeneID" id="76042718"/>
<feature type="transmembrane region" description="Helical" evidence="1">
    <location>
        <begin position="117"/>
        <end position="134"/>
    </location>
</feature>
<evidence type="ECO:0000313" key="5">
    <source>
        <dbReference type="Proteomes" id="UP000182818"/>
    </source>
</evidence>
<reference evidence="2 4" key="1">
    <citation type="journal article" date="2015" name="Genome Announc.">
        <title>Expanding the biotechnology potential of lactobacilli through comparative genomics of 213 strains and associated genera.</title>
        <authorList>
            <person name="Sun Z."/>
            <person name="Harris H.M."/>
            <person name="McCann A."/>
            <person name="Guo C."/>
            <person name="Argimon S."/>
            <person name="Zhang W."/>
            <person name="Yang X."/>
            <person name="Jeffery I.B."/>
            <person name="Cooney J.C."/>
            <person name="Kagawa T.F."/>
            <person name="Liu W."/>
            <person name="Song Y."/>
            <person name="Salvetti E."/>
            <person name="Wrobel A."/>
            <person name="Rasinkangas P."/>
            <person name="Parkhill J."/>
            <person name="Rea M.C."/>
            <person name="O'Sullivan O."/>
            <person name="Ritari J."/>
            <person name="Douillard F.P."/>
            <person name="Paul Ross R."/>
            <person name="Yang R."/>
            <person name="Briner A.E."/>
            <person name="Felis G.E."/>
            <person name="de Vos W.M."/>
            <person name="Barrangou R."/>
            <person name="Klaenhammer T.R."/>
            <person name="Caufield P.W."/>
            <person name="Cui Y."/>
            <person name="Zhang H."/>
            <person name="O'Toole P.W."/>
        </authorList>
    </citation>
    <scope>NUCLEOTIDE SEQUENCE [LARGE SCALE GENOMIC DNA]</scope>
    <source>
        <strain evidence="2 4">DSM 22301</strain>
    </source>
</reference>
<evidence type="ECO:0000256" key="1">
    <source>
        <dbReference type="SAM" id="Phobius"/>
    </source>
</evidence>
<evidence type="ECO:0000313" key="3">
    <source>
        <dbReference type="EMBL" id="SER23989.1"/>
    </source>
</evidence>
<proteinExistence type="predicted"/>
<feature type="transmembrane region" description="Helical" evidence="1">
    <location>
        <begin position="40"/>
        <end position="63"/>
    </location>
</feature>
<keyword evidence="5" id="KW-1185">Reference proteome</keyword>
<accession>A0A0R2K6G1</accession>
<organism evidence="2 4">
    <name type="scientific">Pediococcus ethanolidurans</name>
    <dbReference type="NCBI Taxonomy" id="319653"/>
    <lineage>
        <taxon>Bacteria</taxon>
        <taxon>Bacillati</taxon>
        <taxon>Bacillota</taxon>
        <taxon>Bacilli</taxon>
        <taxon>Lactobacillales</taxon>
        <taxon>Lactobacillaceae</taxon>
        <taxon>Pediococcus</taxon>
    </lineage>
</organism>
<sequence>MKFRRTILDLALLFITGVIWLVGFLYLIQIFTSKSLEHPVVISFLGITILGTVIFGTQIMFFLHRMLRLIIDHQAFSQKSIKLVKKIRRNIGFISVCFIFAMPFFITIANIENAPGVGLMGFALICVPFAVYILSQIIEDLFISAFNLQKDHDLTV</sequence>
<dbReference type="EMBL" id="JQBY01000002">
    <property type="protein sequence ID" value="KRN83430.1"/>
    <property type="molecule type" value="Genomic_DNA"/>
</dbReference>
<reference evidence="3 5" key="2">
    <citation type="submission" date="2016-10" db="EMBL/GenBank/DDBJ databases">
        <authorList>
            <person name="Varghese N."/>
            <person name="Submissions S."/>
        </authorList>
    </citation>
    <scope>NUCLEOTIDE SEQUENCE [LARGE SCALE GENOMIC DNA]</scope>
    <source>
        <strain evidence="3 5">CGMCC 1.3889</strain>
    </source>
</reference>
<dbReference type="RefSeq" id="WP_057805081.1">
    <property type="nucleotide sequence ID" value="NZ_BJYP01000007.1"/>
</dbReference>
<dbReference type="PATRIC" id="fig|319653.3.peg.871"/>
<feature type="transmembrane region" description="Helical" evidence="1">
    <location>
        <begin position="91"/>
        <end position="111"/>
    </location>
</feature>
<comment type="caution">
    <text evidence="2">The sequence shown here is derived from an EMBL/GenBank/DDBJ whole genome shotgun (WGS) entry which is preliminary data.</text>
</comment>
<keyword evidence="1" id="KW-0472">Membrane</keyword>
<dbReference type="EMBL" id="FOGK01000003">
    <property type="protein sequence ID" value="SER23989.1"/>
    <property type="molecule type" value="Genomic_DNA"/>
</dbReference>